<dbReference type="Proteomes" id="UP000218231">
    <property type="component" value="Unassembled WGS sequence"/>
</dbReference>
<evidence type="ECO:0000256" key="1">
    <source>
        <dbReference type="SAM" id="MobiDB-lite"/>
    </source>
</evidence>
<feature type="compositionally biased region" description="Polar residues" evidence="1">
    <location>
        <begin position="86"/>
        <end position="115"/>
    </location>
</feature>
<sequence length="115" mass="12155">MAGVVARQGIEQTGDILGRDRPEAQPALRGVALRGLVGQCLGHLIGARCPGQRITGDAQAQHALTSSRQLATSARRRSGVTRAWSWPSSSNAGEQAQAPRQYTGRRSSAPSSLRP</sequence>
<dbReference type="AlphaFoldDB" id="A0A2A2M4V7"/>
<feature type="region of interest" description="Disordered" evidence="1">
    <location>
        <begin position="65"/>
        <end position="115"/>
    </location>
</feature>
<organism evidence="2 3">
    <name type="scientific">Diploscapter pachys</name>
    <dbReference type="NCBI Taxonomy" id="2018661"/>
    <lineage>
        <taxon>Eukaryota</taxon>
        <taxon>Metazoa</taxon>
        <taxon>Ecdysozoa</taxon>
        <taxon>Nematoda</taxon>
        <taxon>Chromadorea</taxon>
        <taxon>Rhabditida</taxon>
        <taxon>Rhabditina</taxon>
        <taxon>Rhabditomorpha</taxon>
        <taxon>Rhabditoidea</taxon>
        <taxon>Rhabditidae</taxon>
        <taxon>Diploscapter</taxon>
    </lineage>
</organism>
<accession>A0A2A2M4V7</accession>
<keyword evidence="3" id="KW-1185">Reference proteome</keyword>
<proteinExistence type="predicted"/>
<evidence type="ECO:0000313" key="3">
    <source>
        <dbReference type="Proteomes" id="UP000218231"/>
    </source>
</evidence>
<gene>
    <name evidence="2" type="ORF">WR25_06587</name>
</gene>
<reference evidence="2 3" key="1">
    <citation type="journal article" date="2017" name="Curr. Biol.">
        <title>Genome architecture and evolution of a unichromosomal asexual nematode.</title>
        <authorList>
            <person name="Fradin H."/>
            <person name="Zegar C."/>
            <person name="Gutwein M."/>
            <person name="Lucas J."/>
            <person name="Kovtun M."/>
            <person name="Corcoran D."/>
            <person name="Baugh L.R."/>
            <person name="Kiontke K."/>
            <person name="Gunsalus K."/>
            <person name="Fitch D.H."/>
            <person name="Piano F."/>
        </authorList>
    </citation>
    <scope>NUCLEOTIDE SEQUENCE [LARGE SCALE GENOMIC DNA]</scope>
    <source>
        <strain evidence="2">PF1309</strain>
    </source>
</reference>
<name>A0A2A2M4V7_9BILA</name>
<comment type="caution">
    <text evidence="2">The sequence shown here is derived from an EMBL/GenBank/DDBJ whole genome shotgun (WGS) entry which is preliminary data.</text>
</comment>
<dbReference type="EMBL" id="LIAE01005238">
    <property type="protein sequence ID" value="PAV93459.1"/>
    <property type="molecule type" value="Genomic_DNA"/>
</dbReference>
<evidence type="ECO:0000313" key="2">
    <source>
        <dbReference type="EMBL" id="PAV93459.1"/>
    </source>
</evidence>
<protein>
    <submittedName>
        <fullName evidence="2">Uncharacterized protein</fullName>
    </submittedName>
</protein>